<dbReference type="PANTHER" id="PTHR48106:SF18">
    <property type="entry name" value="QUINONE OXIDOREDUCTASE PIG3"/>
    <property type="match status" value="1"/>
</dbReference>
<keyword evidence="2" id="KW-0560">Oxidoreductase</keyword>
<dbReference type="AlphaFoldDB" id="A0A4R0PJB7"/>
<name>A0A4R0PJB7_9HYPH</name>
<dbReference type="SUPFAM" id="SSF50129">
    <property type="entry name" value="GroES-like"/>
    <property type="match status" value="1"/>
</dbReference>
<evidence type="ECO:0000256" key="2">
    <source>
        <dbReference type="ARBA" id="ARBA00023002"/>
    </source>
</evidence>
<sequence>MKALVQLHSGFTDKPEPFKLETMAPYVALEEIAVPEPGDDQVVVKVAAASVNPSDVMFIKGMYGQPRREGVPAGFEGVGEVVGGKAAGEGLVGKRVAFTGTGSGTWAEYAITDASVCIPLMEGIRDEDGAALIVNPMTAIAMFGIVKDEGQKSFVMTAGASQLCKLIIGLAAQEGYRPIVTVRRDEQIEPLKALGAVHALNEKAADFHARMAEILREEKPRIFLDAVTGDLAATIFHAMGGGARWIIYGRLDESLPVIKEPGHMIFLGKRIEGFWLVRWMREAGEEGRIAAVMEVQKQFLTGNWSTDISARLSLEEAMEGLPGALAVPNGKVFIVP</sequence>
<evidence type="ECO:0000313" key="4">
    <source>
        <dbReference type="EMBL" id="TCD16773.1"/>
    </source>
</evidence>
<dbReference type="EMBL" id="SJST01000001">
    <property type="protein sequence ID" value="TCD16773.1"/>
    <property type="molecule type" value="Genomic_DNA"/>
</dbReference>
<evidence type="ECO:0000256" key="1">
    <source>
        <dbReference type="ARBA" id="ARBA00022857"/>
    </source>
</evidence>
<dbReference type="SMART" id="SM00829">
    <property type="entry name" value="PKS_ER"/>
    <property type="match status" value="1"/>
</dbReference>
<reference evidence="4 5" key="1">
    <citation type="journal article" date="2015" name="Antonie Van Leeuwenhoek">
        <title>Oricola cellulosilytica gen. nov., sp. nov., a cellulose-degrading bacterium of the family Phyllobacteriaceae isolated from surface seashore water, and emended descriptions of Mesorhizobium loti and Phyllobacterium myrsinacearum.</title>
        <authorList>
            <person name="Hameed A."/>
            <person name="Shahina M."/>
            <person name="Lai W.A."/>
            <person name="Lin S.Y."/>
            <person name="Young L.S."/>
            <person name="Liu Y.C."/>
            <person name="Hsu Y.H."/>
            <person name="Young C.C."/>
        </authorList>
    </citation>
    <scope>NUCLEOTIDE SEQUENCE [LARGE SCALE GENOMIC DNA]</scope>
    <source>
        <strain evidence="4 5">KCTC 52183</strain>
    </source>
</reference>
<dbReference type="Gene3D" id="3.40.50.720">
    <property type="entry name" value="NAD(P)-binding Rossmann-like Domain"/>
    <property type="match status" value="1"/>
</dbReference>
<keyword evidence="1" id="KW-0521">NADP</keyword>
<dbReference type="InterPro" id="IPR036291">
    <property type="entry name" value="NAD(P)-bd_dom_sf"/>
</dbReference>
<dbReference type="Pfam" id="PF08240">
    <property type="entry name" value="ADH_N"/>
    <property type="match status" value="1"/>
</dbReference>
<dbReference type="PANTHER" id="PTHR48106">
    <property type="entry name" value="QUINONE OXIDOREDUCTASE PIG3-RELATED"/>
    <property type="match status" value="1"/>
</dbReference>
<dbReference type="Pfam" id="PF00107">
    <property type="entry name" value="ADH_zinc_N"/>
    <property type="match status" value="1"/>
</dbReference>
<gene>
    <name evidence="4" type="ORF">E0D97_04490</name>
</gene>
<dbReference type="GO" id="GO:0070402">
    <property type="term" value="F:NADPH binding"/>
    <property type="evidence" value="ECO:0007669"/>
    <property type="project" value="TreeGrafter"/>
</dbReference>
<comment type="caution">
    <text evidence="4">The sequence shown here is derived from an EMBL/GenBank/DDBJ whole genome shotgun (WGS) entry which is preliminary data.</text>
</comment>
<dbReference type="Proteomes" id="UP000291301">
    <property type="component" value="Unassembled WGS sequence"/>
</dbReference>
<accession>A0A4R0PJB7</accession>
<dbReference type="GO" id="GO:0016651">
    <property type="term" value="F:oxidoreductase activity, acting on NAD(P)H"/>
    <property type="evidence" value="ECO:0007669"/>
    <property type="project" value="TreeGrafter"/>
</dbReference>
<proteinExistence type="predicted"/>
<dbReference type="OrthoDB" id="9787435at2"/>
<evidence type="ECO:0000313" key="5">
    <source>
        <dbReference type="Proteomes" id="UP000291301"/>
    </source>
</evidence>
<dbReference type="SUPFAM" id="SSF51735">
    <property type="entry name" value="NAD(P)-binding Rossmann-fold domains"/>
    <property type="match status" value="1"/>
</dbReference>
<feature type="domain" description="Enoyl reductase (ER)" evidence="3">
    <location>
        <begin position="20"/>
        <end position="334"/>
    </location>
</feature>
<protein>
    <submittedName>
        <fullName evidence="4">NADH oxidoreductase</fullName>
    </submittedName>
</protein>
<keyword evidence="5" id="KW-1185">Reference proteome</keyword>
<dbReference type="InterPro" id="IPR011032">
    <property type="entry name" value="GroES-like_sf"/>
</dbReference>
<dbReference type="InterPro" id="IPR020843">
    <property type="entry name" value="ER"/>
</dbReference>
<dbReference type="InterPro" id="IPR013149">
    <property type="entry name" value="ADH-like_C"/>
</dbReference>
<dbReference type="Gene3D" id="3.90.180.10">
    <property type="entry name" value="Medium-chain alcohol dehydrogenases, catalytic domain"/>
    <property type="match status" value="1"/>
</dbReference>
<dbReference type="InterPro" id="IPR013154">
    <property type="entry name" value="ADH-like_N"/>
</dbReference>
<evidence type="ECO:0000259" key="3">
    <source>
        <dbReference type="SMART" id="SM00829"/>
    </source>
</evidence>
<organism evidence="4 5">
    <name type="scientific">Oricola cellulosilytica</name>
    <dbReference type="NCBI Taxonomy" id="1429082"/>
    <lineage>
        <taxon>Bacteria</taxon>
        <taxon>Pseudomonadati</taxon>
        <taxon>Pseudomonadota</taxon>
        <taxon>Alphaproteobacteria</taxon>
        <taxon>Hyphomicrobiales</taxon>
        <taxon>Ahrensiaceae</taxon>
        <taxon>Oricola</taxon>
    </lineage>
</organism>